<reference evidence="2 3" key="1">
    <citation type="journal article" date="2000" name="Nature">
        <title>Sequence and analysis of chromosome 3 of the plant Arabidopsis thaliana.</title>
        <authorList>
            <consortium name="European Union Chromosome 3 Arabidopsis Sequencing Consortium"/>
            <consortium name="Institute for Genomic Research"/>
            <consortium name="Kazusa DNA Research Institute"/>
            <person name="Salanoubat M."/>
            <person name="Lemcke K."/>
            <person name="Rieger M."/>
            <person name="Ansorge W."/>
            <person name="Unseld M."/>
            <person name="Fartmann B."/>
            <person name="Valle G."/>
            <person name="Blocker H."/>
            <person name="Perez-Alonso M."/>
            <person name="Obermaier B."/>
            <person name="Delseny M."/>
            <person name="Boutry M."/>
            <person name="Grivell L.A."/>
            <person name="Mache R."/>
            <person name="Puigdomenech P."/>
            <person name="De Simone V."/>
            <person name="Choisne N."/>
            <person name="Artiguenave F."/>
            <person name="Robert C."/>
            <person name="Brottier P."/>
            <person name="Wincker P."/>
            <person name="Cattolico L."/>
            <person name="Weissenbach J."/>
            <person name="Saurin W."/>
            <person name="Quetier F."/>
            <person name="Schafer M."/>
            <person name="Muller-Auer S."/>
            <person name="Gabel C."/>
            <person name="Fuchs M."/>
            <person name="Benes V."/>
            <person name="Wurmbach E."/>
            <person name="Drzonek H."/>
            <person name="Erfle H."/>
            <person name="Jordan N."/>
            <person name="Bangert S."/>
            <person name="Wiedelmann R."/>
            <person name="Kranz H."/>
            <person name="Voss H."/>
            <person name="Holland R."/>
            <person name="Brandt P."/>
            <person name="Nyakatura G."/>
            <person name="Vezzi A."/>
            <person name="D'Angelo M."/>
            <person name="Pallavicini A."/>
            <person name="Toppo S."/>
            <person name="Simionati B."/>
            <person name="Conrad A."/>
            <person name="Hornischer K."/>
            <person name="Kauer G."/>
            <person name="Lohnert T.H."/>
            <person name="Nordsiek G."/>
            <person name="Reichelt J."/>
            <person name="Scharfe M."/>
            <person name="Schon O."/>
            <person name="Bargues M."/>
            <person name="Terol J."/>
            <person name="Climent J."/>
            <person name="Navarro P."/>
            <person name="Collado C."/>
            <person name="Perez-Perez A."/>
            <person name="Ottenwalder B."/>
            <person name="Duchemin D."/>
            <person name="Cooke R."/>
            <person name="Laudie M."/>
            <person name="Berger-Llauro C."/>
            <person name="Purnelle B."/>
            <person name="Masuy D."/>
            <person name="de Haan M."/>
            <person name="Maarse A.C."/>
            <person name="Alcaraz J.P."/>
            <person name="Cottet A."/>
            <person name="Casacuberta E."/>
            <person name="Monfort A."/>
            <person name="Argiriou A."/>
            <person name="flores M."/>
            <person name="Liguori R."/>
            <person name="Vitale D."/>
            <person name="Mannhaupt G."/>
            <person name="Haase D."/>
            <person name="Schoof H."/>
            <person name="Rudd S."/>
            <person name="Zaccaria P."/>
            <person name="Mewes H.W."/>
            <person name="Mayer K.F."/>
            <person name="Kaul S."/>
            <person name="Town C.D."/>
            <person name="Koo H.L."/>
            <person name="Tallon L.J."/>
            <person name="Jenkins J."/>
            <person name="Rooney T."/>
            <person name="Rizzo M."/>
            <person name="Walts A."/>
            <person name="Utterback T."/>
            <person name="Fujii C.Y."/>
            <person name="Shea T.P."/>
            <person name="Creasy T.H."/>
            <person name="Haas B."/>
            <person name="Maiti R."/>
            <person name="Wu D."/>
            <person name="Peterson J."/>
            <person name="Van Aken S."/>
            <person name="Pai G."/>
            <person name="Militscher J."/>
            <person name="Sellers P."/>
            <person name="Gill J.E."/>
            <person name="Feldblyum T.V."/>
            <person name="Preuss D."/>
            <person name="Lin X."/>
            <person name="Nierman W.C."/>
            <person name="Salzberg S.L."/>
            <person name="White O."/>
            <person name="Venter J.C."/>
            <person name="Fraser C.M."/>
            <person name="Kaneko T."/>
            <person name="Nakamura Y."/>
            <person name="Sato S."/>
            <person name="Kato T."/>
            <person name="Asamizu E."/>
            <person name="Sasamoto S."/>
            <person name="Kimura T."/>
            <person name="Idesawa K."/>
            <person name="Kawashima K."/>
            <person name="Kishida Y."/>
            <person name="Kiyokawa C."/>
            <person name="Kohara M."/>
            <person name="Matsumoto M."/>
            <person name="Matsuno A."/>
            <person name="Muraki A."/>
            <person name="Nakayama S."/>
            <person name="Nakazaki N."/>
            <person name="Shinpo S."/>
            <person name="Takeuchi C."/>
            <person name="Wada T."/>
            <person name="Watanabe A."/>
            <person name="Yamada M."/>
            <person name="Yasuda M."/>
            <person name="Tabata S."/>
        </authorList>
    </citation>
    <scope>NUCLEOTIDE SEQUENCE [LARGE SCALE GENOMIC DNA]</scope>
    <source>
        <strain evidence="3">cv. Columbia</strain>
    </source>
</reference>
<reference evidence="3" key="2">
    <citation type="journal article" date="2017" name="Plant J.">
        <title>Araport11: a complete reannotation of the Arabidopsis thaliana reference genome.</title>
        <authorList>
            <person name="Cheng C.Y."/>
            <person name="Krishnakumar V."/>
            <person name="Chan A.P."/>
            <person name="Thibaud-Nissen F."/>
            <person name="Schobel S."/>
            <person name="Town C.D."/>
        </authorList>
    </citation>
    <scope>GENOME REANNOTATION</scope>
    <source>
        <strain evidence="3">cv. Columbia</strain>
    </source>
</reference>
<evidence type="ECO:0000313" key="1">
    <source>
        <dbReference type="Araport" id="AT3G21405"/>
    </source>
</evidence>
<proteinExistence type="predicted"/>
<dbReference type="InParanoid" id="A0A1I9LRK9"/>
<dbReference type="Araport" id="AT3G21405"/>
<accession>A0A1I9LRK9</accession>
<gene>
    <name evidence="1 2" type="ordered locus">At3g21405</name>
</gene>
<protein>
    <submittedName>
        <fullName evidence="2">Uncharacterized protein</fullName>
    </submittedName>
</protein>
<evidence type="ECO:0000313" key="2">
    <source>
        <dbReference type="EMBL" id="ANM65217.1"/>
    </source>
</evidence>
<dbReference type="GeneID" id="28719295"/>
<name>A0A1I9LRK9_ARATH</name>
<dbReference type="AlphaFoldDB" id="A0A1I9LRK9"/>
<dbReference type="EMBL" id="CP002686">
    <property type="protein sequence ID" value="ANM65217.1"/>
    <property type="molecule type" value="Genomic_DNA"/>
</dbReference>
<dbReference type="TAIR" id="AT3G21405"/>
<dbReference type="KEGG" id="ath:AT3G21405"/>
<dbReference type="Proteomes" id="UP000006548">
    <property type="component" value="Chromosome 3"/>
</dbReference>
<dbReference type="RefSeq" id="NP_001327203.1">
    <property type="nucleotide sequence ID" value="NM_001338531.1"/>
</dbReference>
<keyword evidence="3" id="KW-1185">Reference proteome</keyword>
<evidence type="ECO:0000313" key="3">
    <source>
        <dbReference type="Proteomes" id="UP000006548"/>
    </source>
</evidence>
<sequence>MFITVKTFEYPNARDLGFIPETPSTAAVDGDDFTALSSSVGSDLRSMETLDGDDLSTSLIFPTARRNC</sequence>
<organism evidence="2 3">
    <name type="scientific">Arabidopsis thaliana</name>
    <name type="common">Mouse-ear cress</name>
    <dbReference type="NCBI Taxonomy" id="3702"/>
    <lineage>
        <taxon>Eukaryota</taxon>
        <taxon>Viridiplantae</taxon>
        <taxon>Streptophyta</taxon>
        <taxon>Embryophyta</taxon>
        <taxon>Tracheophyta</taxon>
        <taxon>Spermatophyta</taxon>
        <taxon>Magnoliopsida</taxon>
        <taxon>eudicotyledons</taxon>
        <taxon>Gunneridae</taxon>
        <taxon>Pentapetalae</taxon>
        <taxon>rosids</taxon>
        <taxon>malvids</taxon>
        <taxon>Brassicales</taxon>
        <taxon>Brassicaceae</taxon>
        <taxon>Camelineae</taxon>
        <taxon>Arabidopsis</taxon>
    </lineage>
</organism>